<sequence>MLAEFDETCKKIGLQLNLQNLLNLFMRSGWVPDATFTPNGTNISECTSYAYLGRELNMMNELTKLGKRKRAAWGAFKNMGNVVKRTKNIRVCAHLINNTVLPAFTYAT</sequence>
<gene>
    <name evidence="1" type="primary">Necator_chrV.g18747</name>
    <name evidence="1" type="ORF">RB195_013956</name>
</gene>
<name>A0ABR1DXY0_NECAM</name>
<reference evidence="1 2" key="1">
    <citation type="submission" date="2023-08" db="EMBL/GenBank/DDBJ databases">
        <title>A Necator americanus chromosomal reference genome.</title>
        <authorList>
            <person name="Ilik V."/>
            <person name="Petrzelkova K.J."/>
            <person name="Pardy F."/>
            <person name="Fuh T."/>
            <person name="Niatou-Singa F.S."/>
            <person name="Gouil Q."/>
            <person name="Baker L."/>
            <person name="Ritchie M.E."/>
            <person name="Jex A.R."/>
            <person name="Gazzola D."/>
            <person name="Li H."/>
            <person name="Toshio Fujiwara R."/>
            <person name="Zhan B."/>
            <person name="Aroian R.V."/>
            <person name="Pafco B."/>
            <person name="Schwarz E.M."/>
        </authorList>
    </citation>
    <scope>NUCLEOTIDE SEQUENCE [LARGE SCALE GENOMIC DNA]</scope>
    <source>
        <strain evidence="1 2">Aroian</strain>
        <tissue evidence="1">Whole animal</tissue>
    </source>
</reference>
<protein>
    <submittedName>
        <fullName evidence="1">Uncharacterized protein</fullName>
    </submittedName>
</protein>
<accession>A0ABR1DXY0</accession>
<evidence type="ECO:0000313" key="1">
    <source>
        <dbReference type="EMBL" id="KAK6755292.1"/>
    </source>
</evidence>
<evidence type="ECO:0000313" key="2">
    <source>
        <dbReference type="Proteomes" id="UP001303046"/>
    </source>
</evidence>
<proteinExistence type="predicted"/>
<dbReference type="EMBL" id="JAVFWL010000005">
    <property type="protein sequence ID" value="KAK6755292.1"/>
    <property type="molecule type" value="Genomic_DNA"/>
</dbReference>
<comment type="caution">
    <text evidence="1">The sequence shown here is derived from an EMBL/GenBank/DDBJ whole genome shotgun (WGS) entry which is preliminary data.</text>
</comment>
<dbReference type="Proteomes" id="UP001303046">
    <property type="component" value="Unassembled WGS sequence"/>
</dbReference>
<organism evidence="1 2">
    <name type="scientific">Necator americanus</name>
    <name type="common">Human hookworm</name>
    <dbReference type="NCBI Taxonomy" id="51031"/>
    <lineage>
        <taxon>Eukaryota</taxon>
        <taxon>Metazoa</taxon>
        <taxon>Ecdysozoa</taxon>
        <taxon>Nematoda</taxon>
        <taxon>Chromadorea</taxon>
        <taxon>Rhabditida</taxon>
        <taxon>Rhabditina</taxon>
        <taxon>Rhabditomorpha</taxon>
        <taxon>Strongyloidea</taxon>
        <taxon>Ancylostomatidae</taxon>
        <taxon>Bunostominae</taxon>
        <taxon>Necator</taxon>
    </lineage>
</organism>
<keyword evidence="2" id="KW-1185">Reference proteome</keyword>